<dbReference type="AlphaFoldDB" id="A0A1V6UF86"/>
<reference evidence="2" key="1">
    <citation type="journal article" date="2017" name="Nat. Microbiol.">
        <title>Global analysis of biosynthetic gene clusters reveals vast potential of secondary metabolite production in Penicillium species.</title>
        <authorList>
            <person name="Nielsen J.C."/>
            <person name="Grijseels S."/>
            <person name="Prigent S."/>
            <person name="Ji B."/>
            <person name="Dainat J."/>
            <person name="Nielsen K.F."/>
            <person name="Frisvad J.C."/>
            <person name="Workman M."/>
            <person name="Nielsen J."/>
        </authorList>
    </citation>
    <scope>NUCLEOTIDE SEQUENCE [LARGE SCALE GENOMIC DNA]</scope>
    <source>
        <strain evidence="2">IBT 31321</strain>
    </source>
</reference>
<dbReference type="Proteomes" id="UP000191500">
    <property type="component" value="Unassembled WGS sequence"/>
</dbReference>
<name>A0A1V6UF86_9EURO</name>
<protein>
    <submittedName>
        <fullName evidence="1">Uncharacterized protein</fullName>
    </submittedName>
</protein>
<proteinExistence type="predicted"/>
<sequence length="309" mass="35287">MVESDTRVARYGDDTELFLETLPPPVPRYIYRESQQFHKILDYETARFRKLNHTLAAPSHEVGFQSLAHRDTPLPGTDDNTNYIILLIEPSSFQKEIVDQKNHGPLGFFYEYDRFAKLLIIKMTTREHRCVARAMNTLIEEALKDMGLGRDFESFAGVEVNVGANLKVPDEGWAPMMSPREGSSRPAVVLEVGVSESETKLRGDAKMWVDPSRGEANIAITIKIKQDRPLLKIDKWEWDVDIGRPRVNRHIEITGARGTALALGEPLLIPFHQIWRRTAHYPRERDIVLNVEDLVFLATHVWGAMGIDF</sequence>
<evidence type="ECO:0000313" key="1">
    <source>
        <dbReference type="EMBL" id="OQE37097.1"/>
    </source>
</evidence>
<dbReference type="EMBL" id="MDDG01000010">
    <property type="protein sequence ID" value="OQE37097.1"/>
    <property type="molecule type" value="Genomic_DNA"/>
</dbReference>
<keyword evidence="2" id="KW-1185">Reference proteome</keyword>
<comment type="caution">
    <text evidence="1">The sequence shown here is derived from an EMBL/GenBank/DDBJ whole genome shotgun (WGS) entry which is preliminary data.</text>
</comment>
<organism evidence="1 2">
    <name type="scientific">Penicillium coprophilum</name>
    <dbReference type="NCBI Taxonomy" id="36646"/>
    <lineage>
        <taxon>Eukaryota</taxon>
        <taxon>Fungi</taxon>
        <taxon>Dikarya</taxon>
        <taxon>Ascomycota</taxon>
        <taxon>Pezizomycotina</taxon>
        <taxon>Eurotiomycetes</taxon>
        <taxon>Eurotiomycetidae</taxon>
        <taxon>Eurotiales</taxon>
        <taxon>Aspergillaceae</taxon>
        <taxon>Penicillium</taxon>
    </lineage>
</organism>
<accession>A0A1V6UF86</accession>
<evidence type="ECO:0000313" key="2">
    <source>
        <dbReference type="Proteomes" id="UP000191500"/>
    </source>
</evidence>
<gene>
    <name evidence="1" type="ORF">PENCOP_c010G07326</name>
</gene>